<comment type="subcellular location">
    <subcellularLocation>
        <location evidence="2">Cell membrane</location>
        <topology evidence="2">Single-pass type II membrane protein</topology>
    </subcellularLocation>
    <subcellularLocation>
        <location evidence="8">Membrane</location>
        <topology evidence="8">Single-pass type II membrane protein</topology>
    </subcellularLocation>
</comment>
<comment type="similarity">
    <text evidence="3 8">Belongs to the peptidase S26 family.</text>
</comment>
<feature type="region of interest" description="Disordered" evidence="9">
    <location>
        <begin position="1"/>
        <end position="46"/>
    </location>
</feature>
<dbReference type="AlphaFoldDB" id="D7WF09"/>
<dbReference type="MEROPS" id="S26.024"/>
<dbReference type="GO" id="GO:0004252">
    <property type="term" value="F:serine-type endopeptidase activity"/>
    <property type="evidence" value="ECO:0007669"/>
    <property type="project" value="InterPro"/>
</dbReference>
<keyword evidence="12" id="KW-1185">Reference proteome</keyword>
<feature type="compositionally biased region" description="Basic and acidic residues" evidence="9">
    <location>
        <begin position="37"/>
        <end position="46"/>
    </location>
</feature>
<keyword evidence="6 8" id="KW-0378">Hydrolase</keyword>
<dbReference type="PRINTS" id="PR00727">
    <property type="entry name" value="LEADERPTASE"/>
</dbReference>
<evidence type="ECO:0000256" key="8">
    <source>
        <dbReference type="RuleBase" id="RU362042"/>
    </source>
</evidence>
<dbReference type="PROSITE" id="PS00761">
    <property type="entry name" value="SPASE_I_3"/>
    <property type="match status" value="1"/>
</dbReference>
<comment type="caution">
    <text evidence="11">The sequence shown here is derived from an EMBL/GenBank/DDBJ whole genome shotgun (WGS) entry which is preliminary data.</text>
</comment>
<dbReference type="InterPro" id="IPR019758">
    <property type="entry name" value="Pept_S26A_signal_pept_1_CS"/>
</dbReference>
<reference evidence="11" key="1">
    <citation type="submission" date="2010-06" db="EMBL/GenBank/DDBJ databases">
        <authorList>
            <person name="Muzny D."/>
            <person name="Qin X."/>
            <person name="Buhay C."/>
            <person name="Dugan-Rocha S."/>
            <person name="Ding Y."/>
            <person name="Chen G."/>
            <person name="Hawes A."/>
            <person name="Holder M."/>
            <person name="Jhangiani S."/>
            <person name="Johnson A."/>
            <person name="Khan Z."/>
            <person name="Li Z."/>
            <person name="Liu W."/>
            <person name="Liu X."/>
            <person name="Perez L."/>
            <person name="Shen H."/>
            <person name="Wang Q."/>
            <person name="Watt J."/>
            <person name="Xi L."/>
            <person name="Xin Y."/>
            <person name="Zhou J."/>
            <person name="Deng J."/>
            <person name="Jiang H."/>
            <person name="Liu Y."/>
            <person name="Qu J."/>
            <person name="Song X.-Z."/>
            <person name="Zhang L."/>
            <person name="Villasana D."/>
            <person name="Johnson A."/>
            <person name="Liu J."/>
            <person name="Liyanage D."/>
            <person name="Lorensuhewa L."/>
            <person name="Robinson T."/>
            <person name="Song A."/>
            <person name="Song B.-B."/>
            <person name="Dinh H."/>
            <person name="Thornton R."/>
            <person name="Coyle M."/>
            <person name="Francisco L."/>
            <person name="Jackson L."/>
            <person name="Javaid M."/>
            <person name="Korchina V."/>
            <person name="Kovar C."/>
            <person name="Mata R."/>
            <person name="Mathew T."/>
            <person name="Ngo R."/>
            <person name="Nguyen L."/>
            <person name="Nguyen N."/>
            <person name="Okwuonu G."/>
            <person name="Ongeri F."/>
            <person name="Pham C."/>
            <person name="Simmons D."/>
            <person name="Wilczek-Boney K."/>
            <person name="Hale W."/>
            <person name="Jakkamsetti A."/>
            <person name="Pham P."/>
            <person name="Ruth R."/>
            <person name="San Lucas F."/>
            <person name="Warren J."/>
            <person name="Zhang J."/>
            <person name="Zhao Z."/>
            <person name="Zhou C."/>
            <person name="Zhu D."/>
            <person name="Lee S."/>
            <person name="Bess C."/>
            <person name="Blankenburg K."/>
            <person name="Forbes L."/>
            <person name="Fu Q."/>
            <person name="Gubbala S."/>
            <person name="Hirani K."/>
            <person name="Jayaseelan J.C."/>
            <person name="Lara F."/>
            <person name="Munidasa M."/>
            <person name="Palculict T."/>
            <person name="Patil S."/>
            <person name="Pu L.-L."/>
            <person name="Saada N."/>
            <person name="Tang L."/>
            <person name="Weissenberger G."/>
            <person name="Zhu Y."/>
            <person name="Hemphill L."/>
            <person name="Shang Y."/>
            <person name="Youmans B."/>
            <person name="Ayvaz T."/>
            <person name="Ross M."/>
            <person name="Santibanez J."/>
            <person name="Aqrawi P."/>
            <person name="Gross S."/>
            <person name="Joshi V."/>
            <person name="Fowler G."/>
            <person name="Nazareth L."/>
            <person name="Reid J."/>
            <person name="Worley K."/>
            <person name="Petrosino J."/>
            <person name="Highlander S."/>
            <person name="Gibbs R."/>
        </authorList>
    </citation>
    <scope>NUCLEOTIDE SEQUENCE [LARGE SCALE GENOMIC DNA]</scope>
    <source>
        <strain evidence="11">ATCC 33030</strain>
    </source>
</reference>
<organism evidence="11 12">
    <name type="scientific">Corynebacterium genitalium ATCC 33030</name>
    <dbReference type="NCBI Taxonomy" id="585529"/>
    <lineage>
        <taxon>Bacteria</taxon>
        <taxon>Bacillati</taxon>
        <taxon>Actinomycetota</taxon>
        <taxon>Actinomycetes</taxon>
        <taxon>Mycobacteriales</taxon>
        <taxon>Corynebacteriaceae</taxon>
        <taxon>Corynebacterium</taxon>
    </lineage>
</organism>
<evidence type="ECO:0000256" key="6">
    <source>
        <dbReference type="ARBA" id="ARBA00022801"/>
    </source>
</evidence>
<dbReference type="NCBIfam" id="TIGR02227">
    <property type="entry name" value="sigpep_I_bact"/>
    <property type="match status" value="1"/>
</dbReference>
<keyword evidence="8" id="KW-1133">Transmembrane helix</keyword>
<dbReference type="InterPro" id="IPR036286">
    <property type="entry name" value="LexA/Signal_pep-like_sf"/>
</dbReference>
<evidence type="ECO:0000256" key="3">
    <source>
        <dbReference type="ARBA" id="ARBA00009370"/>
    </source>
</evidence>
<evidence type="ECO:0000256" key="5">
    <source>
        <dbReference type="ARBA" id="ARBA00022670"/>
    </source>
</evidence>
<evidence type="ECO:0000259" key="10">
    <source>
        <dbReference type="Pfam" id="PF10502"/>
    </source>
</evidence>
<dbReference type="InterPro" id="IPR019533">
    <property type="entry name" value="Peptidase_S26"/>
</dbReference>
<dbReference type="PANTHER" id="PTHR43390:SF1">
    <property type="entry name" value="CHLOROPLAST PROCESSING PEPTIDASE"/>
    <property type="match status" value="1"/>
</dbReference>
<comment type="catalytic activity">
    <reaction evidence="1 8">
        <text>Cleavage of hydrophobic, N-terminal signal or leader sequences from secreted and periplasmic proteins.</text>
        <dbReference type="EC" id="3.4.21.89"/>
    </reaction>
</comment>
<feature type="active site" evidence="7">
    <location>
        <position position="162"/>
    </location>
</feature>
<keyword evidence="5 8" id="KW-0645">Protease</keyword>
<evidence type="ECO:0000256" key="2">
    <source>
        <dbReference type="ARBA" id="ARBA00004401"/>
    </source>
</evidence>
<dbReference type="GO" id="GO:0005886">
    <property type="term" value="C:plasma membrane"/>
    <property type="evidence" value="ECO:0007669"/>
    <property type="project" value="UniProtKB-SubCell"/>
</dbReference>
<evidence type="ECO:0000256" key="7">
    <source>
        <dbReference type="PIRSR" id="PIRSR600223-1"/>
    </source>
</evidence>
<evidence type="ECO:0000256" key="9">
    <source>
        <dbReference type="SAM" id="MobiDB-lite"/>
    </source>
</evidence>
<evidence type="ECO:0000313" key="11">
    <source>
        <dbReference type="EMBL" id="EFK53690.1"/>
    </source>
</evidence>
<feature type="domain" description="Peptidase S26" evidence="10">
    <location>
        <begin position="58"/>
        <end position="263"/>
    </location>
</feature>
<dbReference type="PANTHER" id="PTHR43390">
    <property type="entry name" value="SIGNAL PEPTIDASE I"/>
    <property type="match status" value="1"/>
</dbReference>
<dbReference type="InterPro" id="IPR000223">
    <property type="entry name" value="Pept_S26A_signal_pept_1"/>
</dbReference>
<dbReference type="CDD" id="cd06530">
    <property type="entry name" value="S26_SPase_I"/>
    <property type="match status" value="1"/>
</dbReference>
<dbReference type="Gene3D" id="2.10.109.10">
    <property type="entry name" value="Umud Fragment, subunit A"/>
    <property type="match status" value="1"/>
</dbReference>
<protein>
    <recommendedName>
        <fullName evidence="4 8">Signal peptidase I</fullName>
        <ecNumber evidence="4 8">3.4.21.89</ecNumber>
    </recommendedName>
</protein>
<feature type="transmembrane region" description="Helical" evidence="8">
    <location>
        <begin position="56"/>
        <end position="79"/>
    </location>
</feature>
<accession>D7WF09</accession>
<dbReference type="eggNOG" id="COG0681">
    <property type="taxonomic scope" value="Bacteria"/>
</dbReference>
<dbReference type="EC" id="3.4.21.89" evidence="4 8"/>
<dbReference type="PROSITE" id="PS00501">
    <property type="entry name" value="SPASE_I_1"/>
    <property type="match status" value="1"/>
</dbReference>
<dbReference type="SUPFAM" id="SSF51306">
    <property type="entry name" value="LexA/Signal peptidase"/>
    <property type="match status" value="1"/>
</dbReference>
<dbReference type="HOGENOM" id="CLU_028723_0_0_11"/>
<feature type="active site" evidence="7">
    <location>
        <position position="84"/>
    </location>
</feature>
<sequence length="282" mass="30842">MTHNPDPRSSRRTAPWPELPQQSGSPVTARYQPRPSGEPKKAPKDDKATMPWYVEIPMVVVLTLGLIFLLQTFVGRVYLIPSASMEPTLHGCEGCNGDRIFVEKVSYYFSDPEPGDIVVFEGTDSWNTNYVSNRSDNPIVAGLQQLGSYVGLVAPDENDLVKRIVATGGQTVSCQAGDPAVMVDDEPIDQSYILQPHANPIIGDEASEACGGSFFGPLTVPDDHVFVMGDNRTNSLDSRAHMGDQFQGTIPEENIRGKVSFIILPLTRIGSVNNQDIQPQQQ</sequence>
<name>D7WF09_9CORY</name>
<dbReference type="EMBL" id="ACLJ02000003">
    <property type="protein sequence ID" value="EFK53690.1"/>
    <property type="molecule type" value="Genomic_DNA"/>
</dbReference>
<dbReference type="InterPro" id="IPR019756">
    <property type="entry name" value="Pept_S26A_signal_pept_1_Ser-AS"/>
</dbReference>
<evidence type="ECO:0000256" key="4">
    <source>
        <dbReference type="ARBA" id="ARBA00013208"/>
    </source>
</evidence>
<evidence type="ECO:0000313" key="12">
    <source>
        <dbReference type="Proteomes" id="UP000004208"/>
    </source>
</evidence>
<keyword evidence="8" id="KW-0472">Membrane</keyword>
<evidence type="ECO:0000256" key="1">
    <source>
        <dbReference type="ARBA" id="ARBA00000677"/>
    </source>
</evidence>
<dbReference type="Proteomes" id="UP000004208">
    <property type="component" value="Unassembled WGS sequence"/>
</dbReference>
<dbReference type="Pfam" id="PF10502">
    <property type="entry name" value="Peptidase_S26"/>
    <property type="match status" value="1"/>
</dbReference>
<dbReference type="STRING" id="585529.HMPREF0291_11347"/>
<dbReference type="GO" id="GO:0006465">
    <property type="term" value="P:signal peptide processing"/>
    <property type="evidence" value="ECO:0007669"/>
    <property type="project" value="InterPro"/>
</dbReference>
<gene>
    <name evidence="11" type="primary">lepB</name>
    <name evidence="11" type="ORF">HMPREF0291_11347</name>
</gene>
<proteinExistence type="inferred from homology"/>
<dbReference type="GO" id="GO:0009003">
    <property type="term" value="F:signal peptidase activity"/>
    <property type="evidence" value="ECO:0007669"/>
    <property type="project" value="UniProtKB-EC"/>
</dbReference>
<keyword evidence="8" id="KW-0812">Transmembrane</keyword>